<dbReference type="OrthoDB" id="994664at2759"/>
<gene>
    <name evidence="4" type="ORF">HRI_002207000</name>
</gene>
<feature type="compositionally biased region" description="Acidic residues" evidence="1">
    <location>
        <begin position="251"/>
        <end position="264"/>
    </location>
</feature>
<dbReference type="Proteomes" id="UP001165190">
    <property type="component" value="Unassembled WGS sequence"/>
</dbReference>
<dbReference type="InterPro" id="IPR004242">
    <property type="entry name" value="Transposase_21"/>
</dbReference>
<dbReference type="PANTHER" id="PTHR48258:SF15">
    <property type="entry name" value="OS02G0543900 PROTEIN"/>
    <property type="match status" value="1"/>
</dbReference>
<sequence>MRWHHDGRTNDGFLRYPADSLAWKSFDQKFPNFAGDPRNVRLGLASDGFNPFKLMSTSYSTWPVVLVPYNLPPWICMKQSSFILSMIIPGEKGPGNDIDIYMQPLIEELKQLWVGVETYDVLKKENFNLRAALLWTINDFPAYANLSGWSTKGRYTCPCCAAQTCSKWLYNGKKFSYMGHRRWLDENHRFRYEKNLFDGTEEFRRAPEQTTGSDIWSMLKHMQFSYGKTNQPPNSRAKKKNKEVYDHDVDQLSDDDSDEEDDPNEAELWKKRSIFFELPYWKHNILRHNLDVMHIEKNVCENIIGTILNVDGKSKDNLKSRLDLVDMGIRHDLYPQQLPNGKTSLPPSIFAMSKKEKEVFCTVLKDIKVPDGYASNISRCVSVKDRRLYSLKSHDYHILMQDLMPVALRNCMSNEVTSCIIELSNIMKVICGKVLMVEELEKLQDRVALTLCNLEKIFPPSFFTIMVHLLVHLPYEAKVGGPVFYRWMYPIERFLCKLKSYCRNKRYPEGSIAEGYLAEECLTFCSRYMEDVETRFNRSNRNDVCSSNNSAETYLFGSYGEPLGKVEIAQLDDKSWVQAHHYVLFHHNSLDSLRTEYKEELQSRVRSRRLHQRDIQKLFTETFHEWLGRTVWNRREVSEEVKWLSQGPDRIVKRYNAFLINGFRFHTKSRERLRRTQNCGVVVTSSITSYASARDNHPVEGDVEYFGVLTDIIELDYYGRGKVVLFRCDWADVNTSRGIKRDQFGFTVVNFSRLIHTGQQLMDEPYVFSSQVKQVFYCHDPMNKGWYVVLRNTPRDLIDIGDGNSDDIERRSETLPFAAQNLDGTSTSSSSQFQWAREDMDVDFNEN</sequence>
<proteinExistence type="predicted"/>
<organism evidence="4 5">
    <name type="scientific">Hibiscus trionum</name>
    <name type="common">Flower of an hour</name>
    <dbReference type="NCBI Taxonomy" id="183268"/>
    <lineage>
        <taxon>Eukaryota</taxon>
        <taxon>Viridiplantae</taxon>
        <taxon>Streptophyta</taxon>
        <taxon>Embryophyta</taxon>
        <taxon>Tracheophyta</taxon>
        <taxon>Spermatophyta</taxon>
        <taxon>Magnoliopsida</taxon>
        <taxon>eudicotyledons</taxon>
        <taxon>Gunneridae</taxon>
        <taxon>Pentapetalae</taxon>
        <taxon>rosids</taxon>
        <taxon>malvids</taxon>
        <taxon>Malvales</taxon>
        <taxon>Malvaceae</taxon>
        <taxon>Malvoideae</taxon>
        <taxon>Hibiscus</taxon>
    </lineage>
</organism>
<keyword evidence="5" id="KW-1185">Reference proteome</keyword>
<comment type="caution">
    <text evidence="4">The sequence shown here is derived from an EMBL/GenBank/DDBJ whole genome shotgun (WGS) entry which is preliminary data.</text>
</comment>
<dbReference type="PANTHER" id="PTHR48258">
    <property type="entry name" value="DUF4218 DOMAIN-CONTAINING PROTEIN-RELATED"/>
    <property type="match status" value="1"/>
</dbReference>
<feature type="region of interest" description="Disordered" evidence="1">
    <location>
        <begin position="226"/>
        <end position="264"/>
    </location>
</feature>
<evidence type="ECO:0000259" key="2">
    <source>
        <dbReference type="Pfam" id="PF13952"/>
    </source>
</evidence>
<evidence type="ECO:0000313" key="4">
    <source>
        <dbReference type="EMBL" id="GMI85377.1"/>
    </source>
</evidence>
<feature type="domain" description="DUF4216" evidence="2">
    <location>
        <begin position="713"/>
        <end position="789"/>
    </location>
</feature>
<dbReference type="InterPro" id="IPR025312">
    <property type="entry name" value="DUF4216"/>
</dbReference>
<name>A0A9W7HYN9_HIBTR</name>
<accession>A0A9W7HYN9</accession>
<evidence type="ECO:0000256" key="1">
    <source>
        <dbReference type="SAM" id="MobiDB-lite"/>
    </source>
</evidence>
<dbReference type="AlphaFoldDB" id="A0A9W7HYN9"/>
<dbReference type="Pfam" id="PF13960">
    <property type="entry name" value="DUF4218"/>
    <property type="match status" value="1"/>
</dbReference>
<dbReference type="Pfam" id="PF02992">
    <property type="entry name" value="Transposase_21"/>
    <property type="match status" value="1"/>
</dbReference>
<dbReference type="InterPro" id="IPR025452">
    <property type="entry name" value="DUF4218"/>
</dbReference>
<evidence type="ECO:0000259" key="3">
    <source>
        <dbReference type="Pfam" id="PF13960"/>
    </source>
</evidence>
<reference evidence="4" key="1">
    <citation type="submission" date="2023-05" db="EMBL/GenBank/DDBJ databases">
        <title>Genome and transcriptome analyses reveal genes involved in the formation of fine ridges on petal epidermal cells in Hibiscus trionum.</title>
        <authorList>
            <person name="Koshimizu S."/>
            <person name="Masuda S."/>
            <person name="Ishii T."/>
            <person name="Shirasu K."/>
            <person name="Hoshino A."/>
            <person name="Arita M."/>
        </authorList>
    </citation>
    <scope>NUCLEOTIDE SEQUENCE</scope>
    <source>
        <strain evidence="4">Hamamatsu line</strain>
    </source>
</reference>
<feature type="domain" description="DUF4218" evidence="3">
    <location>
        <begin position="430"/>
        <end position="542"/>
    </location>
</feature>
<protein>
    <submittedName>
        <fullName evidence="4">Uncharacterized protein</fullName>
    </submittedName>
</protein>
<evidence type="ECO:0000313" key="5">
    <source>
        <dbReference type="Proteomes" id="UP001165190"/>
    </source>
</evidence>
<dbReference type="Pfam" id="PF13952">
    <property type="entry name" value="DUF4216"/>
    <property type="match status" value="1"/>
</dbReference>
<dbReference type="EMBL" id="BSYR01000020">
    <property type="protein sequence ID" value="GMI85377.1"/>
    <property type="molecule type" value="Genomic_DNA"/>
</dbReference>